<feature type="transmembrane region" description="Helical" evidence="9">
    <location>
        <begin position="171"/>
        <end position="192"/>
    </location>
</feature>
<evidence type="ECO:0000256" key="2">
    <source>
        <dbReference type="ARBA" id="ARBA00022475"/>
    </source>
</evidence>
<comment type="caution">
    <text evidence="10">The sequence shown here is derived from an EMBL/GenBank/DDBJ whole genome shotgun (WGS) entry which is preliminary data.</text>
</comment>
<feature type="transmembrane region" description="Helical" evidence="9">
    <location>
        <begin position="333"/>
        <end position="352"/>
    </location>
</feature>
<dbReference type="RefSeq" id="WP_009944958.1">
    <property type="nucleotide sequence ID" value="NZ_BAAAGS010000022.1"/>
</dbReference>
<evidence type="ECO:0000256" key="6">
    <source>
        <dbReference type="ARBA" id="ARBA00023136"/>
    </source>
</evidence>
<evidence type="ECO:0000313" key="10">
    <source>
        <dbReference type="EMBL" id="GAA0533073.1"/>
    </source>
</evidence>
<feature type="transmembrane region" description="Helical" evidence="9">
    <location>
        <begin position="311"/>
        <end position="326"/>
    </location>
</feature>
<dbReference type="Pfam" id="PF09594">
    <property type="entry name" value="GT87"/>
    <property type="match status" value="1"/>
</dbReference>
<sequence length="417" mass="45597">MTRTRERYLLATAIVLQVLSIWFVHWIDTRGYMDTDIYRLGARAWLTGHEVYGDDLTPESPDSGTLPFIYPPFAAILFTPLTWMSSDAAVVTVAVCSHLALLLTAYSLARSSTYLANRAGQVAVVTAVLMPLLTLIEPTRETLNYGQINLVLMALVAADCLLPRTRWPRGLLVGIAAAIKLTPLGFLLLFLLRRDFRAAAVAGVTFAATVLLGLLAAPDDSADWWLDKMLSTGDSLGTVYAGNLTLRSLLAKQELTGLPLNVLWVAGSLVLLALAVLGIRYALRVRNVPLALMVNAVLVLLVSPISWSHHWVWAGPVLALLFAMSVRHRWYGVLLSTGLGALTVLVGPQWFLPNTDDRELDWTFSQQIVGNAYTLLGIAFLIAAAVAHFRMHPPIHRPPEAARHEPAPSHGRPNLPA</sequence>
<evidence type="ECO:0000256" key="3">
    <source>
        <dbReference type="ARBA" id="ARBA00022679"/>
    </source>
</evidence>
<gene>
    <name evidence="10" type="ORF">GCM10009533_35200</name>
</gene>
<evidence type="ECO:0000313" key="11">
    <source>
        <dbReference type="Proteomes" id="UP001500729"/>
    </source>
</evidence>
<comment type="similarity">
    <text evidence="7">Belongs to the glycosyltransferase 87 family.</text>
</comment>
<dbReference type="InterPro" id="IPR018584">
    <property type="entry name" value="GT87"/>
</dbReference>
<feature type="transmembrane region" description="Helical" evidence="9">
    <location>
        <begin position="199"/>
        <end position="217"/>
    </location>
</feature>
<organism evidence="10 11">
    <name type="scientific">Saccharopolyspora erythraea</name>
    <name type="common">Streptomyces erythraeus</name>
    <dbReference type="NCBI Taxonomy" id="1836"/>
    <lineage>
        <taxon>Bacteria</taxon>
        <taxon>Bacillati</taxon>
        <taxon>Actinomycetota</taxon>
        <taxon>Actinomycetes</taxon>
        <taxon>Pseudonocardiales</taxon>
        <taxon>Pseudonocardiaceae</taxon>
        <taxon>Saccharopolyspora</taxon>
    </lineage>
</organism>
<evidence type="ECO:0000256" key="9">
    <source>
        <dbReference type="SAM" id="Phobius"/>
    </source>
</evidence>
<evidence type="ECO:0000256" key="7">
    <source>
        <dbReference type="ARBA" id="ARBA00024033"/>
    </source>
</evidence>
<protein>
    <submittedName>
        <fullName evidence="10">Glycosyltransferase 87 family protein</fullName>
    </submittedName>
</protein>
<dbReference type="EMBL" id="BAAAGS010000022">
    <property type="protein sequence ID" value="GAA0533073.1"/>
    <property type="molecule type" value="Genomic_DNA"/>
</dbReference>
<evidence type="ECO:0000256" key="8">
    <source>
        <dbReference type="SAM" id="MobiDB-lite"/>
    </source>
</evidence>
<keyword evidence="5 9" id="KW-1133">Transmembrane helix</keyword>
<dbReference type="Proteomes" id="UP001500729">
    <property type="component" value="Unassembled WGS sequence"/>
</dbReference>
<feature type="transmembrane region" description="Helical" evidence="9">
    <location>
        <begin position="372"/>
        <end position="389"/>
    </location>
</feature>
<feature type="transmembrane region" description="Helical" evidence="9">
    <location>
        <begin position="90"/>
        <end position="109"/>
    </location>
</feature>
<proteinExistence type="inferred from homology"/>
<feature type="compositionally biased region" description="Basic and acidic residues" evidence="8">
    <location>
        <begin position="397"/>
        <end position="407"/>
    </location>
</feature>
<feature type="transmembrane region" description="Helical" evidence="9">
    <location>
        <begin position="7"/>
        <end position="27"/>
    </location>
</feature>
<feature type="transmembrane region" description="Helical" evidence="9">
    <location>
        <begin position="288"/>
        <end position="305"/>
    </location>
</feature>
<keyword evidence="11" id="KW-1185">Reference proteome</keyword>
<keyword evidence="6 9" id="KW-0472">Membrane</keyword>
<comment type="subcellular location">
    <subcellularLocation>
        <location evidence="1">Cell membrane</location>
        <topology evidence="1">Multi-pass membrane protein</topology>
    </subcellularLocation>
</comment>
<keyword evidence="4 9" id="KW-0812">Transmembrane</keyword>
<evidence type="ECO:0000256" key="5">
    <source>
        <dbReference type="ARBA" id="ARBA00022989"/>
    </source>
</evidence>
<name>A0ABN1D4B4_SACER</name>
<feature type="transmembrane region" description="Helical" evidence="9">
    <location>
        <begin position="115"/>
        <end position="136"/>
    </location>
</feature>
<accession>A0ABN1D4B4</accession>
<feature type="transmembrane region" description="Helical" evidence="9">
    <location>
        <begin position="262"/>
        <end position="281"/>
    </location>
</feature>
<evidence type="ECO:0000256" key="4">
    <source>
        <dbReference type="ARBA" id="ARBA00022692"/>
    </source>
</evidence>
<feature type="region of interest" description="Disordered" evidence="8">
    <location>
        <begin position="397"/>
        <end position="417"/>
    </location>
</feature>
<keyword evidence="2" id="KW-1003">Cell membrane</keyword>
<reference evidence="10 11" key="1">
    <citation type="journal article" date="2019" name="Int. J. Syst. Evol. Microbiol.">
        <title>The Global Catalogue of Microorganisms (GCM) 10K type strain sequencing project: providing services to taxonomists for standard genome sequencing and annotation.</title>
        <authorList>
            <consortium name="The Broad Institute Genomics Platform"/>
            <consortium name="The Broad Institute Genome Sequencing Center for Infectious Disease"/>
            <person name="Wu L."/>
            <person name="Ma J."/>
        </authorList>
    </citation>
    <scope>NUCLEOTIDE SEQUENCE [LARGE SCALE GENOMIC DNA]</scope>
    <source>
        <strain evidence="10 11">JCM 10303</strain>
    </source>
</reference>
<keyword evidence="3" id="KW-0808">Transferase</keyword>
<evidence type="ECO:0000256" key="1">
    <source>
        <dbReference type="ARBA" id="ARBA00004651"/>
    </source>
</evidence>